<keyword evidence="3" id="KW-1185">Reference proteome</keyword>
<evidence type="ECO:0000256" key="1">
    <source>
        <dbReference type="SAM" id="MobiDB-lite"/>
    </source>
</evidence>
<proteinExistence type="predicted"/>
<reference evidence="2" key="1">
    <citation type="submission" date="2021-03" db="EMBL/GenBank/DDBJ databases">
        <title>Comparative genomics and phylogenomic investigation of the class Geoglossomycetes provide insights into ecological specialization and systematics.</title>
        <authorList>
            <person name="Melie T."/>
            <person name="Pirro S."/>
            <person name="Miller A.N."/>
            <person name="Quandt A."/>
        </authorList>
    </citation>
    <scope>NUCLEOTIDE SEQUENCE</scope>
    <source>
        <strain evidence="2">GBOQ0MN5Z8</strain>
    </source>
</reference>
<evidence type="ECO:0000313" key="2">
    <source>
        <dbReference type="EMBL" id="KAH0541797.1"/>
    </source>
</evidence>
<name>A0A9P8HXN7_9PEZI</name>
<accession>A0A9P8HXN7</accession>
<protein>
    <submittedName>
        <fullName evidence="2">Uncharacterized protein</fullName>
    </submittedName>
</protein>
<feature type="compositionally biased region" description="Basic and acidic residues" evidence="1">
    <location>
        <begin position="57"/>
        <end position="68"/>
    </location>
</feature>
<evidence type="ECO:0000313" key="3">
    <source>
        <dbReference type="Proteomes" id="UP000698800"/>
    </source>
</evidence>
<gene>
    <name evidence="2" type="ORF">FGG08_003752</name>
</gene>
<dbReference type="AlphaFoldDB" id="A0A9P8HXN7"/>
<dbReference type="Proteomes" id="UP000698800">
    <property type="component" value="Unassembled WGS sequence"/>
</dbReference>
<organism evidence="2 3">
    <name type="scientific">Glutinoglossum americanum</name>
    <dbReference type="NCBI Taxonomy" id="1670608"/>
    <lineage>
        <taxon>Eukaryota</taxon>
        <taxon>Fungi</taxon>
        <taxon>Dikarya</taxon>
        <taxon>Ascomycota</taxon>
        <taxon>Pezizomycotina</taxon>
        <taxon>Geoglossomycetes</taxon>
        <taxon>Geoglossales</taxon>
        <taxon>Geoglossaceae</taxon>
        <taxon>Glutinoglossum</taxon>
    </lineage>
</organism>
<comment type="caution">
    <text evidence="2">The sequence shown here is derived from an EMBL/GenBank/DDBJ whole genome shotgun (WGS) entry which is preliminary data.</text>
</comment>
<feature type="compositionally biased region" description="Basic and acidic residues" evidence="1">
    <location>
        <begin position="34"/>
        <end position="49"/>
    </location>
</feature>
<feature type="region of interest" description="Disordered" evidence="1">
    <location>
        <begin position="32"/>
        <end position="68"/>
    </location>
</feature>
<dbReference type="EMBL" id="JAGHQL010000068">
    <property type="protein sequence ID" value="KAH0541797.1"/>
    <property type="molecule type" value="Genomic_DNA"/>
</dbReference>
<sequence>MEHKDTSYYTKNNRNANVCYYVIDENDNNLNANTDHHAVDKNNHRKDDENTTTYQQKNKDEKYLSLLK</sequence>